<dbReference type="PROSITE" id="PS00211">
    <property type="entry name" value="ABC_TRANSPORTER_1"/>
    <property type="match status" value="1"/>
</dbReference>
<comment type="caution">
    <text evidence="11">The sequence shown here is derived from an EMBL/GenBank/DDBJ whole genome shotgun (WGS) entry which is preliminary data.</text>
</comment>
<evidence type="ECO:0000256" key="2">
    <source>
        <dbReference type="ARBA" id="ARBA00005814"/>
    </source>
</evidence>
<evidence type="ECO:0000256" key="9">
    <source>
        <dbReference type="SAM" id="Phobius"/>
    </source>
</evidence>
<evidence type="ECO:0000256" key="4">
    <source>
        <dbReference type="ARBA" id="ARBA00022692"/>
    </source>
</evidence>
<comment type="subcellular location">
    <subcellularLocation>
        <location evidence="1">Membrane</location>
        <topology evidence="1">Multi-pass membrane protein</topology>
    </subcellularLocation>
</comment>
<feature type="transmembrane region" description="Helical" evidence="9">
    <location>
        <begin position="486"/>
        <end position="512"/>
    </location>
</feature>
<dbReference type="EMBL" id="NCKV01001124">
    <property type="protein sequence ID" value="RWS28971.1"/>
    <property type="molecule type" value="Genomic_DNA"/>
</dbReference>
<evidence type="ECO:0000256" key="7">
    <source>
        <dbReference type="ARBA" id="ARBA00022989"/>
    </source>
</evidence>
<dbReference type="STRING" id="299467.A0A443SN58"/>
<dbReference type="InterPro" id="IPR050352">
    <property type="entry name" value="ABCG_transporters"/>
</dbReference>
<proteinExistence type="inferred from homology"/>
<sequence length="724" mass="81599">MTQIHPLTRQKSVNESSIDATVEESETSKFSIIWDNLKYDVIKSNTELFIEKRILQKKNVQKTKTIFNGLCGEFKCGELSALMGPSGAGKSTLLECICVKREKGKSGFVGLTGNQKVNIAFIPQHDHFFYLLTVREALMFASKLQNSVGMQHEIEQKIVVKSEQPIHETKQRSKNFHENIVNVILKQLSLEICAEVRISNLSGGQMKRLSIAQELVAKPDVLILDEPTSGLDSSTCFQTVELLRTLAEQTPPIAIIATIHQPSAKVFNLFHRVYVLSVLGKCIFNGAPTKLLPWLNSFGLTSPEYYNPADFIIEISYGEYGQETLLEMANAVDTQNKVVKTTNLLDAKPLEEELYISQCKYSLEHIRVLFHRSLIFLLRDPLSFVFRLAVHLIVGLFMALLFSGSGIEGGCPPDLTQGIKFEQIETLKQDIKDAGDVIYNNLGNLFFTMIFAQFQGVVLNVITFPLTLRAIKKETSNGWYSAFTYYFGYMSAEMPMQVFNSWLFATIVYFLTSQPYEIERYSQFSLLLILISLVAQAHGVIFGLLFEANLTAAVFIAPATAVPYLLFSGFLLKTDTIPLYLTPFSILSYMRYALEGTFIAVYGNLRCGEGTGKYVEMAKTQMTLFMHSVFRIAKNALVEEYEDEDGSEQSGFSMNITDSVVKGIMPSYLDDAEIDENGNVLSFVIHSYKLSNKSYWDCVFILLIFGTTFRLIGYYIFNKKVNTK</sequence>
<dbReference type="InterPro" id="IPR027417">
    <property type="entry name" value="P-loop_NTPase"/>
</dbReference>
<name>A0A443SN58_9ACAR</name>
<evidence type="ECO:0000259" key="10">
    <source>
        <dbReference type="PROSITE" id="PS50893"/>
    </source>
</evidence>
<dbReference type="Pfam" id="PF01061">
    <property type="entry name" value="ABC2_membrane"/>
    <property type="match status" value="1"/>
</dbReference>
<dbReference type="PROSITE" id="PS50893">
    <property type="entry name" value="ABC_TRANSPORTER_2"/>
    <property type="match status" value="1"/>
</dbReference>
<evidence type="ECO:0000256" key="3">
    <source>
        <dbReference type="ARBA" id="ARBA00022448"/>
    </source>
</evidence>
<protein>
    <submittedName>
        <fullName evidence="11">ATP-binding cassette sub-family G member 1-like isoform X2</fullName>
    </submittedName>
</protein>
<evidence type="ECO:0000256" key="6">
    <source>
        <dbReference type="ARBA" id="ARBA00022840"/>
    </source>
</evidence>
<feature type="transmembrane region" description="Helical" evidence="9">
    <location>
        <begin position="524"/>
        <end position="546"/>
    </location>
</feature>
<dbReference type="Proteomes" id="UP000288716">
    <property type="component" value="Unassembled WGS sequence"/>
</dbReference>
<dbReference type="GO" id="GO:0016887">
    <property type="term" value="F:ATP hydrolysis activity"/>
    <property type="evidence" value="ECO:0007669"/>
    <property type="project" value="InterPro"/>
</dbReference>
<dbReference type="SUPFAM" id="SSF52540">
    <property type="entry name" value="P-loop containing nucleoside triphosphate hydrolases"/>
    <property type="match status" value="1"/>
</dbReference>
<evidence type="ECO:0000313" key="12">
    <source>
        <dbReference type="Proteomes" id="UP000288716"/>
    </source>
</evidence>
<accession>A0A443SN58</accession>
<dbReference type="InterPro" id="IPR013525">
    <property type="entry name" value="ABC2_TM"/>
</dbReference>
<evidence type="ECO:0000256" key="5">
    <source>
        <dbReference type="ARBA" id="ARBA00022741"/>
    </source>
</evidence>
<keyword evidence="5" id="KW-0547">Nucleotide-binding</keyword>
<evidence type="ECO:0000256" key="8">
    <source>
        <dbReference type="ARBA" id="ARBA00023136"/>
    </source>
</evidence>
<reference evidence="11 12" key="1">
    <citation type="journal article" date="2018" name="Gigascience">
        <title>Genomes of trombidid mites reveal novel predicted allergens and laterally-transferred genes associated with secondary metabolism.</title>
        <authorList>
            <person name="Dong X."/>
            <person name="Chaisiri K."/>
            <person name="Xia D."/>
            <person name="Armstrong S.D."/>
            <person name="Fang Y."/>
            <person name="Donnelly M.J."/>
            <person name="Kadowaki T."/>
            <person name="McGarry J.W."/>
            <person name="Darby A.C."/>
            <person name="Makepeace B.L."/>
        </authorList>
    </citation>
    <scope>NUCLEOTIDE SEQUENCE [LARGE SCALE GENOMIC DNA]</scope>
    <source>
        <strain evidence="11">UoL-UT</strain>
    </source>
</reference>
<keyword evidence="8 9" id="KW-0472">Membrane</keyword>
<feature type="domain" description="ABC transporter" evidence="10">
    <location>
        <begin position="50"/>
        <end position="304"/>
    </location>
</feature>
<dbReference type="VEuPathDB" id="VectorBase:LDEU003066"/>
<dbReference type="InterPro" id="IPR003593">
    <property type="entry name" value="AAA+_ATPase"/>
</dbReference>
<feature type="transmembrane region" description="Helical" evidence="9">
    <location>
        <begin position="445"/>
        <end position="466"/>
    </location>
</feature>
<keyword evidence="12" id="KW-1185">Reference proteome</keyword>
<dbReference type="GO" id="GO:0005886">
    <property type="term" value="C:plasma membrane"/>
    <property type="evidence" value="ECO:0007669"/>
    <property type="project" value="TreeGrafter"/>
</dbReference>
<keyword evidence="7 9" id="KW-1133">Transmembrane helix</keyword>
<gene>
    <name evidence="11" type="ORF">B4U80_07929</name>
</gene>
<dbReference type="Gene3D" id="3.40.50.300">
    <property type="entry name" value="P-loop containing nucleotide triphosphate hydrolases"/>
    <property type="match status" value="1"/>
</dbReference>
<feature type="transmembrane region" description="Helical" evidence="9">
    <location>
        <begin position="384"/>
        <end position="402"/>
    </location>
</feature>
<comment type="similarity">
    <text evidence="2">Belongs to the ABC transporter superfamily. ABCG family. Eye pigment precursor importer (TC 3.A.1.204) subfamily.</text>
</comment>
<dbReference type="InterPro" id="IPR003439">
    <property type="entry name" value="ABC_transporter-like_ATP-bd"/>
</dbReference>
<dbReference type="GO" id="GO:0140359">
    <property type="term" value="F:ABC-type transporter activity"/>
    <property type="evidence" value="ECO:0007669"/>
    <property type="project" value="InterPro"/>
</dbReference>
<dbReference type="PANTHER" id="PTHR48041:SF78">
    <property type="entry name" value="ABC TRANSPORTER EXPRESSED IN TRACHEA, ISOFORM A"/>
    <property type="match status" value="1"/>
</dbReference>
<dbReference type="OrthoDB" id="6497389at2759"/>
<keyword evidence="3" id="KW-0813">Transport</keyword>
<dbReference type="SMART" id="SM00382">
    <property type="entry name" value="AAA"/>
    <property type="match status" value="1"/>
</dbReference>
<keyword evidence="6 11" id="KW-0067">ATP-binding</keyword>
<feature type="transmembrane region" description="Helical" evidence="9">
    <location>
        <begin position="552"/>
        <end position="572"/>
    </location>
</feature>
<evidence type="ECO:0000313" key="11">
    <source>
        <dbReference type="EMBL" id="RWS28971.1"/>
    </source>
</evidence>
<keyword evidence="4 9" id="KW-0812">Transmembrane</keyword>
<dbReference type="PANTHER" id="PTHR48041">
    <property type="entry name" value="ABC TRANSPORTER G FAMILY MEMBER 28"/>
    <property type="match status" value="1"/>
</dbReference>
<organism evidence="11 12">
    <name type="scientific">Leptotrombidium deliense</name>
    <dbReference type="NCBI Taxonomy" id="299467"/>
    <lineage>
        <taxon>Eukaryota</taxon>
        <taxon>Metazoa</taxon>
        <taxon>Ecdysozoa</taxon>
        <taxon>Arthropoda</taxon>
        <taxon>Chelicerata</taxon>
        <taxon>Arachnida</taxon>
        <taxon>Acari</taxon>
        <taxon>Acariformes</taxon>
        <taxon>Trombidiformes</taxon>
        <taxon>Prostigmata</taxon>
        <taxon>Anystina</taxon>
        <taxon>Parasitengona</taxon>
        <taxon>Trombiculoidea</taxon>
        <taxon>Trombiculidae</taxon>
        <taxon>Leptotrombidium</taxon>
    </lineage>
</organism>
<feature type="transmembrane region" description="Helical" evidence="9">
    <location>
        <begin position="695"/>
        <end position="717"/>
    </location>
</feature>
<dbReference type="InterPro" id="IPR017871">
    <property type="entry name" value="ABC_transporter-like_CS"/>
</dbReference>
<dbReference type="GO" id="GO:0005524">
    <property type="term" value="F:ATP binding"/>
    <property type="evidence" value="ECO:0007669"/>
    <property type="project" value="UniProtKB-KW"/>
</dbReference>
<dbReference type="AlphaFoldDB" id="A0A443SN58"/>
<evidence type="ECO:0000256" key="1">
    <source>
        <dbReference type="ARBA" id="ARBA00004141"/>
    </source>
</evidence>
<dbReference type="Pfam" id="PF00005">
    <property type="entry name" value="ABC_tran"/>
    <property type="match status" value="1"/>
</dbReference>